<dbReference type="EMBL" id="JAHRHY010000001">
    <property type="protein sequence ID" value="KAG9073056.1"/>
    <property type="molecule type" value="Genomic_DNA"/>
</dbReference>
<feature type="repeat" description="WD" evidence="13">
    <location>
        <begin position="501"/>
        <end position="542"/>
    </location>
</feature>
<feature type="region of interest" description="Disordered" evidence="14">
    <location>
        <begin position="436"/>
        <end position="463"/>
    </location>
</feature>
<dbReference type="SUPFAM" id="SSF81343">
    <property type="entry name" value="Fumarate reductase respiratory complex transmembrane subunits"/>
    <property type="match status" value="1"/>
</dbReference>
<dbReference type="Pfam" id="PF00400">
    <property type="entry name" value="WD40"/>
    <property type="match status" value="5"/>
</dbReference>
<dbReference type="PROSITE" id="PS50294">
    <property type="entry name" value="WD_REPEATS_REGION"/>
    <property type="match status" value="3"/>
</dbReference>
<gene>
    <name evidence="16" type="ORF">KI688_000839</name>
</gene>
<dbReference type="InterPro" id="IPR001680">
    <property type="entry name" value="WD40_rpt"/>
</dbReference>
<dbReference type="GO" id="GO:0046872">
    <property type="term" value="F:metal ion binding"/>
    <property type="evidence" value="ECO:0007669"/>
    <property type="project" value="UniProtKB-KW"/>
</dbReference>
<feature type="region of interest" description="Disordered" evidence="14">
    <location>
        <begin position="276"/>
        <end position="345"/>
    </location>
</feature>
<dbReference type="PROSITE" id="PS50082">
    <property type="entry name" value="WD_REPEATS_2"/>
    <property type="match status" value="4"/>
</dbReference>
<keyword evidence="7" id="KW-0677">Repeat</keyword>
<dbReference type="CDD" id="cd00200">
    <property type="entry name" value="WD40"/>
    <property type="match status" value="1"/>
</dbReference>
<comment type="caution">
    <text evidence="16">The sequence shown here is derived from an EMBL/GenBank/DDBJ whole genome shotgun (WGS) entry which is preliminary data.</text>
</comment>
<evidence type="ECO:0000313" key="17">
    <source>
        <dbReference type="Proteomes" id="UP000707451"/>
    </source>
</evidence>
<keyword evidence="17" id="KW-1185">Reference proteome</keyword>
<evidence type="ECO:0000256" key="2">
    <source>
        <dbReference type="ARBA" id="ARBA00009616"/>
    </source>
</evidence>
<comment type="subcellular location">
    <subcellularLocation>
        <location evidence="1">Membrane</location>
        <topology evidence="1">Multi-pass membrane protein</topology>
    </subcellularLocation>
</comment>
<keyword evidence="5" id="KW-0812">Transmembrane</keyword>
<dbReference type="PRINTS" id="PR00320">
    <property type="entry name" value="GPROTEINBRPT"/>
</dbReference>
<dbReference type="InterPro" id="IPR018495">
    <property type="entry name" value="Succ_DH_cyt_bsu_CS"/>
</dbReference>
<keyword evidence="8" id="KW-0112">Calmodulin-binding</keyword>
<evidence type="ECO:0000256" key="9">
    <source>
        <dbReference type="ARBA" id="ARBA00022989"/>
    </source>
</evidence>
<feature type="compositionally biased region" description="Low complexity" evidence="14">
    <location>
        <begin position="389"/>
        <end position="398"/>
    </location>
</feature>
<evidence type="ECO:0000256" key="8">
    <source>
        <dbReference type="ARBA" id="ARBA00022860"/>
    </source>
</evidence>
<dbReference type="InterPro" id="IPR013258">
    <property type="entry name" value="Striatin_N"/>
</dbReference>
<dbReference type="GO" id="GO:0005516">
    <property type="term" value="F:calmodulin binding"/>
    <property type="evidence" value="ECO:0007669"/>
    <property type="project" value="UniProtKB-KW"/>
</dbReference>
<feature type="repeat" description="WD" evidence="13">
    <location>
        <begin position="608"/>
        <end position="647"/>
    </location>
</feature>
<feature type="region of interest" description="Disordered" evidence="14">
    <location>
        <begin position="389"/>
        <end position="414"/>
    </location>
</feature>
<feature type="domain" description="Striatin N-terminal" evidence="15">
    <location>
        <begin position="78"/>
        <end position="202"/>
    </location>
</feature>
<keyword evidence="12" id="KW-0472">Membrane</keyword>
<evidence type="ECO:0000256" key="4">
    <source>
        <dbReference type="ARBA" id="ARBA00022617"/>
    </source>
</evidence>
<dbReference type="AlphaFoldDB" id="A0A9P7Y5B0"/>
<accession>A0A9P7Y5B0</accession>
<keyword evidence="4" id="KW-0349">Heme</keyword>
<dbReference type="Gene3D" id="1.20.5.300">
    <property type="match status" value="1"/>
</dbReference>
<dbReference type="PANTHER" id="PTHR15653">
    <property type="entry name" value="STRIATIN"/>
    <property type="match status" value="1"/>
</dbReference>
<dbReference type="NCBIfam" id="TIGR02970">
    <property type="entry name" value="succ_dehyd_cytB"/>
    <property type="match status" value="1"/>
</dbReference>
<dbReference type="PANTHER" id="PTHR15653:SF0">
    <property type="entry name" value="CONNECTOR OF KINASE TO AP-1, ISOFORM E"/>
    <property type="match status" value="1"/>
</dbReference>
<evidence type="ECO:0000256" key="11">
    <source>
        <dbReference type="ARBA" id="ARBA00023054"/>
    </source>
</evidence>
<evidence type="ECO:0000256" key="13">
    <source>
        <dbReference type="PROSITE-ProRule" id="PRU00221"/>
    </source>
</evidence>
<feature type="compositionally biased region" description="Basic and acidic residues" evidence="14">
    <location>
        <begin position="312"/>
        <end position="322"/>
    </location>
</feature>
<dbReference type="GO" id="GO:0006099">
    <property type="term" value="P:tricarboxylic acid cycle"/>
    <property type="evidence" value="ECO:0007669"/>
    <property type="project" value="InterPro"/>
</dbReference>
<evidence type="ECO:0000313" key="16">
    <source>
        <dbReference type="EMBL" id="KAG9073056.1"/>
    </source>
</evidence>
<evidence type="ECO:0000256" key="7">
    <source>
        <dbReference type="ARBA" id="ARBA00022737"/>
    </source>
</evidence>
<feature type="repeat" description="WD" evidence="13">
    <location>
        <begin position="768"/>
        <end position="809"/>
    </location>
</feature>
<dbReference type="InterPro" id="IPR036322">
    <property type="entry name" value="WD40_repeat_dom_sf"/>
</dbReference>
<protein>
    <recommendedName>
        <fullName evidence="15">Striatin N-terminal domain-containing protein</fullName>
    </recommendedName>
</protein>
<dbReference type="SMART" id="SM00320">
    <property type="entry name" value="WD40"/>
    <property type="match status" value="7"/>
</dbReference>
<reference evidence="16" key="1">
    <citation type="submission" date="2021-06" db="EMBL/GenBank/DDBJ databases">
        <title>Genome Sequence of Mortierella hyaline Strain SCG-10, a Cold-Adapted, Nitrate-Reducing Fungus Isolated from Soil in Minnesota, USA.</title>
        <authorList>
            <person name="Aldossari N."/>
        </authorList>
    </citation>
    <scope>NUCLEOTIDE SEQUENCE</scope>
    <source>
        <strain evidence="16">SCG-10</strain>
    </source>
</reference>
<evidence type="ECO:0000256" key="5">
    <source>
        <dbReference type="ARBA" id="ARBA00022692"/>
    </source>
</evidence>
<proteinExistence type="inferred from homology"/>
<dbReference type="Gene3D" id="2.130.10.10">
    <property type="entry name" value="YVTN repeat-like/Quinoprotein amine dehydrogenase"/>
    <property type="match status" value="2"/>
</dbReference>
<dbReference type="InterPro" id="IPR019775">
    <property type="entry name" value="WD40_repeat_CS"/>
</dbReference>
<dbReference type="PROSITE" id="PS00678">
    <property type="entry name" value="WD_REPEATS_1"/>
    <property type="match status" value="2"/>
</dbReference>
<evidence type="ECO:0000256" key="3">
    <source>
        <dbReference type="ARBA" id="ARBA00022574"/>
    </source>
</evidence>
<keyword evidence="3 13" id="KW-0853">WD repeat</keyword>
<dbReference type="InterPro" id="IPR015943">
    <property type="entry name" value="WD40/YVTN_repeat-like_dom_sf"/>
</dbReference>
<evidence type="ECO:0000259" key="15">
    <source>
        <dbReference type="Pfam" id="PF08232"/>
    </source>
</evidence>
<name>A0A9P7Y5B0_9FUNG</name>
<evidence type="ECO:0000256" key="10">
    <source>
        <dbReference type="ARBA" id="ARBA00023004"/>
    </source>
</evidence>
<dbReference type="OrthoDB" id="727118at2759"/>
<keyword evidence="9" id="KW-1133">Transmembrane helix</keyword>
<evidence type="ECO:0000256" key="1">
    <source>
        <dbReference type="ARBA" id="ARBA00004141"/>
    </source>
</evidence>
<dbReference type="InterPro" id="IPR014314">
    <property type="entry name" value="Succ_DH_cytb556"/>
</dbReference>
<sequence length="1024" mass="112497">MQSYNYNTTTATFTTVAQMPTFQSFTTSLIALSRPTTSTAIDPLYQPSEVYNSNRTEDMHQFQAFAPQAPTVAEYAFPSVLQFLQSEWRRFERDRNEWDIEKAEMKARIAFLEGEKRGVDNTKLDLMKRVKMLDNGSINGDAMTNGIINNKALNRMSTYSAFGNNMSQVSPTSATSLDPAGRAKSREFLRICLQEISYLTSSVPQSVSMAMPPVHNRLSRHESDKRAAGPNGIRGASNKNRHSDFFPANVHPVSVPPPLPRSNSVPIATLQTIAKSKAAGAQQAQESNGNDTDVTAHPEDDDVEQRTLNQREITRQLSKEAKPSATALTLDAESTQTNDIPEQEPTDVAHRTIEEEEEGPTGLEAFQREEAITVVHSPVSAEQWRADLQKAGQQIGQKSKGKKVEGNPEEEAQLSKDVQDKFNISPERLNKMVKEWDRDKSKQDVGPVKAPVNKRKSKDGVPDELASLSISETDMIENGGSVKEGDSNADEPVRWRPKVTLRRHFDTVRSIAFHPTHKSLLSGSEDGTMKYWNLETSLKESKRALNGDVEPIHTYRGHTKAITAVAISADQDKCFSASMDSTVRSWKLVPLNKEAFSRLDPEIPMSPFIGHTDTVWDIRLFPLSISSSQLLASISADGALKIWDTETKGSPLRSSWGYNGLEPSEWAEPTEAYTPGLTKLPVPTGLDFCPTDLKKMVVSYSNSVIKLFDIETGKEILAFKSNDTYDGTAKTQINKIVCHPTMPVVVSGHEDRYIRFFDINSGACSFSMLAHLDSVSSLDIDPAGLVLCSGGHDASVRLWDIASSTRSCLQEFTAHRRKSDEGVTTVKYHPTLPGLMATGGADSIVKVYSRSNIGRVQASAMAKTAIAKTRVMAPVGTRILSTSQNTQKDVTVAPLIEQRKNRPLSPHLTIYQPQLTWYLSLFHRFTGGAVGVGFYAGAIAYALGPMVGLGFDAAAVTSVIATVPVGAKIAAKFIIAYPFTFHCFNGIRHLAWDTTRFMTMKGVYQTGYAVLGLSTASAVALALI</sequence>
<evidence type="ECO:0000256" key="6">
    <source>
        <dbReference type="ARBA" id="ARBA00022723"/>
    </source>
</evidence>
<keyword evidence="11" id="KW-0175">Coiled coil</keyword>
<evidence type="ECO:0000256" key="12">
    <source>
        <dbReference type="ARBA" id="ARBA00023136"/>
    </source>
</evidence>
<comment type="similarity">
    <text evidence="2">Belongs to the WD repeat striatin family.</text>
</comment>
<feature type="repeat" description="WD" evidence="13">
    <location>
        <begin position="555"/>
        <end position="588"/>
    </location>
</feature>
<dbReference type="Gene3D" id="1.20.1300.10">
    <property type="entry name" value="Fumarate reductase/succinate dehydrogenase, transmembrane subunit"/>
    <property type="match status" value="1"/>
</dbReference>
<dbReference type="SUPFAM" id="SSF50978">
    <property type="entry name" value="WD40 repeat-like"/>
    <property type="match status" value="1"/>
</dbReference>
<keyword evidence="10" id="KW-0408">Iron</keyword>
<dbReference type="InterPro" id="IPR000701">
    <property type="entry name" value="SuccDH_FuR_B_TM-su"/>
</dbReference>
<keyword evidence="6" id="KW-0479">Metal-binding</keyword>
<organism evidence="16 17">
    <name type="scientific">Linnemannia hyalina</name>
    <dbReference type="NCBI Taxonomy" id="64524"/>
    <lineage>
        <taxon>Eukaryota</taxon>
        <taxon>Fungi</taxon>
        <taxon>Fungi incertae sedis</taxon>
        <taxon>Mucoromycota</taxon>
        <taxon>Mortierellomycotina</taxon>
        <taxon>Mortierellomycetes</taxon>
        <taxon>Mortierellales</taxon>
        <taxon>Mortierellaceae</taxon>
        <taxon>Linnemannia</taxon>
    </lineage>
</organism>
<dbReference type="InterPro" id="IPR034804">
    <property type="entry name" value="SQR/QFR_C/D"/>
</dbReference>
<dbReference type="Pfam" id="PF08232">
    <property type="entry name" value="Striatin"/>
    <property type="match status" value="1"/>
</dbReference>
<dbReference type="CDD" id="cd03499">
    <property type="entry name" value="SQR_TypeC_SdhC"/>
    <property type="match status" value="1"/>
</dbReference>
<dbReference type="PROSITE" id="PS01000">
    <property type="entry name" value="SDH_CYT_1"/>
    <property type="match status" value="1"/>
</dbReference>
<dbReference type="GO" id="GO:0016020">
    <property type="term" value="C:membrane"/>
    <property type="evidence" value="ECO:0007669"/>
    <property type="project" value="UniProtKB-SubCell"/>
</dbReference>
<dbReference type="Proteomes" id="UP000707451">
    <property type="component" value="Unassembled WGS sequence"/>
</dbReference>
<dbReference type="GO" id="GO:0009055">
    <property type="term" value="F:electron transfer activity"/>
    <property type="evidence" value="ECO:0007669"/>
    <property type="project" value="InterPro"/>
</dbReference>
<feature type="region of interest" description="Disordered" evidence="14">
    <location>
        <begin position="216"/>
        <end position="242"/>
    </location>
</feature>
<dbReference type="Pfam" id="PF01127">
    <property type="entry name" value="Sdh_cyt"/>
    <property type="match status" value="1"/>
</dbReference>
<dbReference type="InterPro" id="IPR020472">
    <property type="entry name" value="WD40_PAC1"/>
</dbReference>
<evidence type="ECO:0000256" key="14">
    <source>
        <dbReference type="SAM" id="MobiDB-lite"/>
    </source>
</evidence>
<dbReference type="InterPro" id="IPR051488">
    <property type="entry name" value="WD_repeat_striatin"/>
</dbReference>